<comment type="subcellular location">
    <subcellularLocation>
        <location evidence="2 14">Periplasm</location>
    </subcellularLocation>
</comment>
<keyword evidence="6 14" id="KW-0813">Transport</keyword>
<comment type="similarity">
    <text evidence="3 14">Belongs to the NapB family.</text>
</comment>
<feature type="binding site" description="axial binding residue" evidence="16">
    <location>
        <position position="68"/>
    </location>
    <ligand>
        <name>heme c</name>
        <dbReference type="ChEBI" id="CHEBI:61717"/>
        <label>1</label>
    </ligand>
    <ligandPart>
        <name>Fe</name>
        <dbReference type="ChEBI" id="CHEBI:18248"/>
    </ligandPart>
</feature>
<feature type="binding site" description="covalent" evidence="15">
    <location>
        <position position="85"/>
    </location>
    <ligand>
        <name>heme c</name>
        <dbReference type="ChEBI" id="CHEBI:61717"/>
        <label>1</label>
    </ligand>
</feature>
<evidence type="ECO:0000256" key="3">
    <source>
        <dbReference type="ARBA" id="ARBA00007368"/>
    </source>
</evidence>
<evidence type="ECO:0000256" key="12">
    <source>
        <dbReference type="ARBA" id="ARBA00023004"/>
    </source>
</evidence>
<sequence length="157" mass="17139">MTQTARIPTLAALIVALAAPVLAQQSVATLRGPADLAENGPAQPIPAVVNSDIRQVRNYPEQPPLIPHKIDGYQITSDYNQCLTCHSRTAIEVSQAPMVSITHFMDREGQFLASISPRRFFCTQCHVPQSDARPLVENEFVDVDTVLDYVTSHGGSD</sequence>
<evidence type="ECO:0000256" key="13">
    <source>
        <dbReference type="ARBA" id="ARBA00031832"/>
    </source>
</evidence>
<keyword evidence="7 15" id="KW-0349">Heme</keyword>
<feature type="binding site" description="covalent" evidence="15">
    <location>
        <position position="82"/>
    </location>
    <ligand>
        <name>heme c</name>
        <dbReference type="ChEBI" id="CHEBI:61717"/>
        <label>1</label>
    </ligand>
</feature>
<dbReference type="EMBL" id="WUWG01000007">
    <property type="protein sequence ID" value="MXU66663.1"/>
    <property type="molecule type" value="Genomic_DNA"/>
</dbReference>
<accession>A0A6B0U084</accession>
<keyword evidence="12 16" id="KW-0408">Iron</keyword>
<evidence type="ECO:0000256" key="8">
    <source>
        <dbReference type="ARBA" id="ARBA00022723"/>
    </source>
</evidence>
<dbReference type="SUPFAM" id="SSF48695">
    <property type="entry name" value="Multiheme cytochromes"/>
    <property type="match status" value="1"/>
</dbReference>
<dbReference type="Proteomes" id="UP000436016">
    <property type="component" value="Unassembled WGS sequence"/>
</dbReference>
<keyword evidence="10 14" id="KW-0574">Periplasm</keyword>
<feature type="binding site" description="covalent" evidence="15">
    <location>
        <position position="125"/>
    </location>
    <ligand>
        <name>heme c</name>
        <dbReference type="ChEBI" id="CHEBI:61717"/>
        <label>2</label>
    </ligand>
</feature>
<comment type="subunit">
    <text evidence="4 14">Component of the periplasmic nitrate reductase NapAB complex composed of NapA and NapB.</text>
</comment>
<dbReference type="RefSeq" id="WP_160856331.1">
    <property type="nucleotide sequence ID" value="NZ_WUWG01000007.1"/>
</dbReference>
<keyword evidence="9 17" id="KW-0732">Signal</keyword>
<dbReference type="InterPro" id="IPR005591">
    <property type="entry name" value="NapB"/>
</dbReference>
<evidence type="ECO:0000256" key="16">
    <source>
        <dbReference type="PIRSR" id="PIRSR006105-2"/>
    </source>
</evidence>
<protein>
    <recommendedName>
        <fullName evidence="5 14">Periplasmic nitrate reductase, electron transfer subunit</fullName>
    </recommendedName>
    <alternativeName>
        <fullName evidence="13 14">Diheme cytochrome c NapB</fullName>
    </alternativeName>
</protein>
<feature type="binding site" description="axial binding residue" evidence="16">
    <location>
        <position position="86"/>
    </location>
    <ligand>
        <name>heme c</name>
        <dbReference type="ChEBI" id="CHEBI:61717"/>
        <label>1</label>
    </ligand>
    <ligandPart>
        <name>Fe</name>
        <dbReference type="ChEBI" id="CHEBI:18248"/>
    </ligandPart>
</feature>
<feature type="chain" id="PRO_5025553940" description="Periplasmic nitrate reductase, electron transfer subunit" evidence="17">
    <location>
        <begin position="24"/>
        <end position="157"/>
    </location>
</feature>
<evidence type="ECO:0000256" key="1">
    <source>
        <dbReference type="ARBA" id="ARBA00002599"/>
    </source>
</evidence>
<dbReference type="PANTHER" id="PTHR38604:SF1">
    <property type="entry name" value="PERIPLASMIC NITRATE REDUCTASE, ELECTRON TRANSFER SUBUNIT"/>
    <property type="match status" value="1"/>
</dbReference>
<reference evidence="18 19" key="1">
    <citation type="submission" date="2019-12" db="EMBL/GenBank/DDBJ databases">
        <title>Strain KN286 was isolated from seawater, which was collected from Caroline Seamount in the tropical western Pacific.</title>
        <authorList>
            <person name="Wang Q."/>
        </authorList>
    </citation>
    <scope>NUCLEOTIDE SEQUENCE [LARGE SCALE GENOMIC DNA]</scope>
    <source>
        <strain evidence="18 19">KN286</strain>
    </source>
</reference>
<dbReference type="PANTHER" id="PTHR38604">
    <property type="entry name" value="PERIPLASMIC NITRATE REDUCTASE, ELECTRON TRANSFER SUBUNIT"/>
    <property type="match status" value="1"/>
</dbReference>
<evidence type="ECO:0000256" key="2">
    <source>
        <dbReference type="ARBA" id="ARBA00004418"/>
    </source>
</evidence>
<evidence type="ECO:0000256" key="11">
    <source>
        <dbReference type="ARBA" id="ARBA00022982"/>
    </source>
</evidence>
<feature type="binding site" description="covalent" evidence="15">
    <location>
        <position position="122"/>
    </location>
    <ligand>
        <name>heme c</name>
        <dbReference type="ChEBI" id="CHEBI:61717"/>
        <label>2</label>
    </ligand>
</feature>
<dbReference type="FunFam" id="1.10.1130.10:FF:000001">
    <property type="entry name" value="Periplasmic nitrate reductase, electron transfer subunit"/>
    <property type="match status" value="1"/>
</dbReference>
<keyword evidence="19" id="KW-1185">Reference proteome</keyword>
<keyword evidence="8 16" id="KW-0479">Metal-binding</keyword>
<proteinExistence type="inferred from homology"/>
<dbReference type="GO" id="GO:0046872">
    <property type="term" value="F:metal ion binding"/>
    <property type="evidence" value="ECO:0007669"/>
    <property type="project" value="UniProtKB-KW"/>
</dbReference>
<evidence type="ECO:0000256" key="6">
    <source>
        <dbReference type="ARBA" id="ARBA00022448"/>
    </source>
</evidence>
<evidence type="ECO:0000256" key="14">
    <source>
        <dbReference type="PIRNR" id="PIRNR006105"/>
    </source>
</evidence>
<evidence type="ECO:0000256" key="7">
    <source>
        <dbReference type="ARBA" id="ARBA00022617"/>
    </source>
</evidence>
<comment type="PTM">
    <text evidence="15">Binds 2 heme C groups per subunit.</text>
</comment>
<name>A0A6B0U084_9RHOB</name>
<feature type="signal peptide" evidence="17">
    <location>
        <begin position="1"/>
        <end position="23"/>
    </location>
</feature>
<keyword evidence="11 14" id="KW-0249">Electron transport</keyword>
<gene>
    <name evidence="18" type="ORF">GSH16_14535</name>
</gene>
<evidence type="ECO:0000256" key="17">
    <source>
        <dbReference type="SAM" id="SignalP"/>
    </source>
</evidence>
<evidence type="ECO:0000256" key="15">
    <source>
        <dbReference type="PIRSR" id="PIRSR006105-1"/>
    </source>
</evidence>
<evidence type="ECO:0000256" key="9">
    <source>
        <dbReference type="ARBA" id="ARBA00022729"/>
    </source>
</evidence>
<dbReference type="AlphaFoldDB" id="A0A6B0U084"/>
<dbReference type="GO" id="GO:0009061">
    <property type="term" value="P:anaerobic respiration"/>
    <property type="evidence" value="ECO:0007669"/>
    <property type="project" value="InterPro"/>
</dbReference>
<comment type="caution">
    <text evidence="18">The sequence shown here is derived from an EMBL/GenBank/DDBJ whole genome shotgun (WGS) entry which is preliminary data.</text>
</comment>
<organism evidence="18 19">
    <name type="scientific">Oceanomicrobium pacificus</name>
    <dbReference type="NCBI Taxonomy" id="2692916"/>
    <lineage>
        <taxon>Bacteria</taxon>
        <taxon>Pseudomonadati</taxon>
        <taxon>Pseudomonadota</taxon>
        <taxon>Alphaproteobacteria</taxon>
        <taxon>Rhodobacterales</taxon>
        <taxon>Paracoccaceae</taxon>
        <taxon>Oceanomicrobium</taxon>
    </lineage>
</organism>
<comment type="function">
    <text evidence="1">Electron transfer subunit of the periplasmic nitrate reductase complex NapAB. Receives electrons from the membrane-anchored tetraheme c-type NapC protein and transfers these to NapA subunit, thus allowing electron flow between membrane and periplasm. Essential for periplasmic nitrate reduction with nitrate as the terminal electron acceptor.</text>
</comment>
<evidence type="ECO:0000256" key="5">
    <source>
        <dbReference type="ARBA" id="ARBA00013773"/>
    </source>
</evidence>
<evidence type="ECO:0000256" key="10">
    <source>
        <dbReference type="ARBA" id="ARBA00022764"/>
    </source>
</evidence>
<feature type="binding site" description="axial binding residue" evidence="16">
    <location>
        <position position="103"/>
    </location>
    <ligand>
        <name>heme c</name>
        <dbReference type="ChEBI" id="CHEBI:61717"/>
        <label>2</label>
    </ligand>
    <ligandPart>
        <name>Fe</name>
        <dbReference type="ChEBI" id="CHEBI:18248"/>
    </ligandPart>
</feature>
<dbReference type="Pfam" id="PF03892">
    <property type="entry name" value="NapB"/>
    <property type="match status" value="1"/>
</dbReference>
<evidence type="ECO:0000313" key="19">
    <source>
        <dbReference type="Proteomes" id="UP000436016"/>
    </source>
</evidence>
<dbReference type="GO" id="GO:0042597">
    <property type="term" value="C:periplasmic space"/>
    <property type="evidence" value="ECO:0007669"/>
    <property type="project" value="UniProtKB-SubCell"/>
</dbReference>
<evidence type="ECO:0000256" key="4">
    <source>
        <dbReference type="ARBA" id="ARBA00011752"/>
    </source>
</evidence>
<dbReference type="Gene3D" id="1.10.1130.10">
    <property type="entry name" value="Flavocytochrome C3, Chain A"/>
    <property type="match status" value="1"/>
</dbReference>
<dbReference type="PIRSF" id="PIRSF006105">
    <property type="entry name" value="NapB"/>
    <property type="match status" value="1"/>
</dbReference>
<dbReference type="InterPro" id="IPR036280">
    <property type="entry name" value="Multihaem_cyt_sf"/>
</dbReference>
<evidence type="ECO:0000313" key="18">
    <source>
        <dbReference type="EMBL" id="MXU66663.1"/>
    </source>
</evidence>
<feature type="binding site" description="axial binding residue" evidence="16">
    <location>
        <position position="126"/>
    </location>
    <ligand>
        <name>heme c</name>
        <dbReference type="ChEBI" id="CHEBI:61717"/>
        <label>2</label>
    </ligand>
    <ligandPart>
        <name>Fe</name>
        <dbReference type="ChEBI" id="CHEBI:18248"/>
    </ligandPart>
</feature>